<accession>A0A3L6PUZ0</accession>
<evidence type="ECO:0000313" key="3">
    <source>
        <dbReference type="Proteomes" id="UP000275267"/>
    </source>
</evidence>
<dbReference type="AlphaFoldDB" id="A0A3L6PUZ0"/>
<name>A0A3L6PUZ0_PANMI</name>
<evidence type="ECO:0000313" key="2">
    <source>
        <dbReference type="EMBL" id="RLM65532.1"/>
    </source>
</evidence>
<sequence length="133" mass="14028">MNPRLHNVIPSITINKQLPSFLKVRSHLLLEKHRVNNAAKLAQQAAAFFTQQKGSNGIVVDSADSVLLGLNAQSAPAAISTTSSSTGSLGKKPKNKKMGFGNGGGTSNNNGCQASLFLGHRRTHGQVCSRHGQ</sequence>
<organism evidence="2 3">
    <name type="scientific">Panicum miliaceum</name>
    <name type="common">Proso millet</name>
    <name type="synonym">Broomcorn millet</name>
    <dbReference type="NCBI Taxonomy" id="4540"/>
    <lineage>
        <taxon>Eukaryota</taxon>
        <taxon>Viridiplantae</taxon>
        <taxon>Streptophyta</taxon>
        <taxon>Embryophyta</taxon>
        <taxon>Tracheophyta</taxon>
        <taxon>Spermatophyta</taxon>
        <taxon>Magnoliopsida</taxon>
        <taxon>Liliopsida</taxon>
        <taxon>Poales</taxon>
        <taxon>Poaceae</taxon>
        <taxon>PACMAD clade</taxon>
        <taxon>Panicoideae</taxon>
        <taxon>Panicodae</taxon>
        <taxon>Paniceae</taxon>
        <taxon>Panicinae</taxon>
        <taxon>Panicum</taxon>
        <taxon>Panicum sect. Panicum</taxon>
    </lineage>
</organism>
<keyword evidence="3" id="KW-1185">Reference proteome</keyword>
<comment type="caution">
    <text evidence="2">The sequence shown here is derived from an EMBL/GenBank/DDBJ whole genome shotgun (WGS) entry which is preliminary data.</text>
</comment>
<gene>
    <name evidence="2" type="ORF">C2845_PM16G03590</name>
</gene>
<evidence type="ECO:0000256" key="1">
    <source>
        <dbReference type="SAM" id="MobiDB-lite"/>
    </source>
</evidence>
<protein>
    <submittedName>
        <fullName evidence="2">Uncharacterized protein</fullName>
    </submittedName>
</protein>
<dbReference type="Proteomes" id="UP000275267">
    <property type="component" value="Unassembled WGS sequence"/>
</dbReference>
<proteinExistence type="predicted"/>
<dbReference type="EMBL" id="PQIB02000015">
    <property type="protein sequence ID" value="RLM65532.1"/>
    <property type="molecule type" value="Genomic_DNA"/>
</dbReference>
<reference evidence="3" key="1">
    <citation type="journal article" date="2019" name="Nat. Commun.">
        <title>The genome of broomcorn millet.</title>
        <authorList>
            <person name="Zou C."/>
            <person name="Miki D."/>
            <person name="Li D."/>
            <person name="Tang Q."/>
            <person name="Xiao L."/>
            <person name="Rajput S."/>
            <person name="Deng P."/>
            <person name="Jia W."/>
            <person name="Huang R."/>
            <person name="Zhang M."/>
            <person name="Sun Y."/>
            <person name="Hu J."/>
            <person name="Fu X."/>
            <person name="Schnable P.S."/>
            <person name="Li F."/>
            <person name="Zhang H."/>
            <person name="Feng B."/>
            <person name="Zhu X."/>
            <person name="Liu R."/>
            <person name="Schnable J.C."/>
            <person name="Zhu J.-K."/>
            <person name="Zhang H."/>
        </authorList>
    </citation>
    <scope>NUCLEOTIDE SEQUENCE [LARGE SCALE GENOMIC DNA]</scope>
</reference>
<feature type="compositionally biased region" description="Low complexity" evidence="1">
    <location>
        <begin position="79"/>
        <end position="90"/>
    </location>
</feature>
<feature type="region of interest" description="Disordered" evidence="1">
    <location>
        <begin position="79"/>
        <end position="106"/>
    </location>
</feature>